<dbReference type="GO" id="GO:0005506">
    <property type="term" value="F:iron ion binding"/>
    <property type="evidence" value="ECO:0007669"/>
    <property type="project" value="InterPro"/>
</dbReference>
<keyword evidence="3" id="KW-0560">Oxidoreductase</keyword>
<comment type="similarity">
    <text evidence="1">Belongs to the cytochrome P450 family.</text>
</comment>
<keyword evidence="8" id="KW-1185">Reference proteome</keyword>
<feature type="transmembrane region" description="Helical" evidence="6">
    <location>
        <begin position="48"/>
        <end position="67"/>
    </location>
</feature>
<dbReference type="GO" id="GO:0004497">
    <property type="term" value="F:monooxygenase activity"/>
    <property type="evidence" value="ECO:0007669"/>
    <property type="project" value="InterPro"/>
</dbReference>
<dbReference type="OrthoDB" id="1470350at2759"/>
<gene>
    <name evidence="7" type="ORF">Taro_053701</name>
</gene>
<dbReference type="GO" id="GO:0020037">
    <property type="term" value="F:heme binding"/>
    <property type="evidence" value="ECO:0007669"/>
    <property type="project" value="InterPro"/>
</dbReference>
<feature type="transmembrane region" description="Helical" evidence="6">
    <location>
        <begin position="79"/>
        <end position="96"/>
    </location>
</feature>
<dbReference type="Proteomes" id="UP000652761">
    <property type="component" value="Unassembled WGS sequence"/>
</dbReference>
<keyword evidence="6" id="KW-1133">Transmembrane helix</keyword>
<evidence type="ECO:0000256" key="4">
    <source>
        <dbReference type="ARBA" id="ARBA00023004"/>
    </source>
</evidence>
<keyword evidence="4 5" id="KW-0408">Iron</keyword>
<feature type="binding site" description="axial binding residue" evidence="5">
    <location>
        <position position="495"/>
    </location>
    <ligand>
        <name>heme</name>
        <dbReference type="ChEBI" id="CHEBI:30413"/>
    </ligand>
    <ligandPart>
        <name>Fe</name>
        <dbReference type="ChEBI" id="CHEBI:18248"/>
    </ligandPart>
</feature>
<evidence type="ECO:0000256" key="1">
    <source>
        <dbReference type="ARBA" id="ARBA00010617"/>
    </source>
</evidence>
<evidence type="ECO:0008006" key="9">
    <source>
        <dbReference type="Google" id="ProtNLM"/>
    </source>
</evidence>
<organism evidence="7 8">
    <name type="scientific">Colocasia esculenta</name>
    <name type="common">Wild taro</name>
    <name type="synonym">Arum esculentum</name>
    <dbReference type="NCBI Taxonomy" id="4460"/>
    <lineage>
        <taxon>Eukaryota</taxon>
        <taxon>Viridiplantae</taxon>
        <taxon>Streptophyta</taxon>
        <taxon>Embryophyta</taxon>
        <taxon>Tracheophyta</taxon>
        <taxon>Spermatophyta</taxon>
        <taxon>Magnoliopsida</taxon>
        <taxon>Liliopsida</taxon>
        <taxon>Araceae</taxon>
        <taxon>Aroideae</taxon>
        <taxon>Colocasieae</taxon>
        <taxon>Colocasia</taxon>
    </lineage>
</organism>
<name>A0A843XP06_COLES</name>
<evidence type="ECO:0000313" key="7">
    <source>
        <dbReference type="EMBL" id="MQM20677.1"/>
    </source>
</evidence>
<comment type="caution">
    <text evidence="7">The sequence shown here is derived from an EMBL/GenBank/DDBJ whole genome shotgun (WGS) entry which is preliminary data.</text>
</comment>
<keyword evidence="5" id="KW-0349">Heme</keyword>
<reference evidence="7" key="1">
    <citation type="submission" date="2017-07" db="EMBL/GenBank/DDBJ databases">
        <title>Taro Niue Genome Assembly and Annotation.</title>
        <authorList>
            <person name="Atibalentja N."/>
            <person name="Keating K."/>
            <person name="Fields C.J."/>
        </authorList>
    </citation>
    <scope>NUCLEOTIDE SEQUENCE</scope>
    <source>
        <strain evidence="7">Niue_2</strain>
        <tissue evidence="7">Leaf</tissue>
    </source>
</reference>
<dbReference type="PRINTS" id="PR00465">
    <property type="entry name" value="EP450IV"/>
</dbReference>
<evidence type="ECO:0000256" key="2">
    <source>
        <dbReference type="ARBA" id="ARBA00022723"/>
    </source>
</evidence>
<dbReference type="Gene3D" id="1.10.630.10">
    <property type="entry name" value="Cytochrome P450"/>
    <property type="match status" value="1"/>
</dbReference>
<sequence>MCTHQNGLFYFLSRKMPSLKVSSNSLFFFCATPDTDLFPATMELLHAHSLYLAGSAAALLLGLYFLVRSRAGSSKKKRYAPVAGTVFHQLFFFSTVHDYHTDLARRFKCFRLLGPGRSYVYLVDPSDIEYILRTNFPNYGKGSFNYNNLQDLLGDGIFAVDGDKWRHQRKLASFEFSTRNLRDYSSSTFRRSAVRLAHVISEAVSSNRAVDIQNLFMKSTLDSIFKIGFGVELDTLSGTNEDGTRFAKAFDDSSELVLRRYADVFWEIKRALNIGSEAALKKHLKVIDYFVYKVIKGKTKEMAGRPEDSVKKEDLLSRFLVEAEKDKDAMNDKYLRDIILNFIVAGRDTTAGTLSWFLYLLCKHPDVQEKVACEVKEATEAGHGISMEEFASMLTEEALDKMQYTHAALTETLRLYPAVPEDPKMCLSDDVLPNGFHVQAGDMVCYLPYSMGRLKGIWGDDAEDFRPERWLDDNGIFQPGNPFKFTAFQAGPRICLGKEFAYRQMKILSAVLLYFFAFRMADPEKDVRYRSMITLQVDQGLHLSPSPRPAKW</sequence>
<dbReference type="PRINTS" id="PR00385">
    <property type="entry name" value="P450"/>
</dbReference>
<comment type="cofactor">
    <cofactor evidence="5">
        <name>heme</name>
        <dbReference type="ChEBI" id="CHEBI:30413"/>
    </cofactor>
</comment>
<dbReference type="CDD" id="cd11064">
    <property type="entry name" value="CYP86A"/>
    <property type="match status" value="1"/>
</dbReference>
<evidence type="ECO:0000256" key="3">
    <source>
        <dbReference type="ARBA" id="ARBA00023002"/>
    </source>
</evidence>
<accession>A0A843XP06</accession>
<dbReference type="EMBL" id="NMUH01010065">
    <property type="protein sequence ID" value="MQM20677.1"/>
    <property type="molecule type" value="Genomic_DNA"/>
</dbReference>
<dbReference type="Pfam" id="PF00067">
    <property type="entry name" value="p450"/>
    <property type="match status" value="1"/>
</dbReference>
<protein>
    <recommendedName>
        <fullName evidence="9">Cytochrome P450 704C1</fullName>
    </recommendedName>
</protein>
<dbReference type="InterPro" id="IPR001128">
    <property type="entry name" value="Cyt_P450"/>
</dbReference>
<evidence type="ECO:0000313" key="8">
    <source>
        <dbReference type="Proteomes" id="UP000652761"/>
    </source>
</evidence>
<evidence type="ECO:0000256" key="5">
    <source>
        <dbReference type="PIRSR" id="PIRSR602403-1"/>
    </source>
</evidence>
<dbReference type="InterPro" id="IPR036396">
    <property type="entry name" value="Cyt_P450_sf"/>
</dbReference>
<dbReference type="InterPro" id="IPR002403">
    <property type="entry name" value="Cyt_P450_E_grp-IV"/>
</dbReference>
<dbReference type="AlphaFoldDB" id="A0A843XP06"/>
<keyword evidence="2 5" id="KW-0479">Metal-binding</keyword>
<dbReference type="GO" id="GO:0016705">
    <property type="term" value="F:oxidoreductase activity, acting on paired donors, with incorporation or reduction of molecular oxygen"/>
    <property type="evidence" value="ECO:0007669"/>
    <property type="project" value="InterPro"/>
</dbReference>
<evidence type="ECO:0000256" key="6">
    <source>
        <dbReference type="SAM" id="Phobius"/>
    </source>
</evidence>
<dbReference type="PANTHER" id="PTHR24296">
    <property type="entry name" value="CYTOCHROME P450"/>
    <property type="match status" value="1"/>
</dbReference>
<keyword evidence="6" id="KW-0472">Membrane</keyword>
<proteinExistence type="inferred from homology"/>
<keyword evidence="6" id="KW-0812">Transmembrane</keyword>
<dbReference type="SUPFAM" id="SSF48264">
    <property type="entry name" value="Cytochrome P450"/>
    <property type="match status" value="1"/>
</dbReference>